<comment type="caution">
    <text evidence="1">The sequence shown here is derived from an EMBL/GenBank/DDBJ whole genome shotgun (WGS) entry which is preliminary data.</text>
</comment>
<proteinExistence type="predicted"/>
<protein>
    <recommendedName>
        <fullName evidence="3">Importin subunit alpha</fullName>
    </recommendedName>
</protein>
<dbReference type="Proteomes" id="UP001190700">
    <property type="component" value="Unassembled WGS sequence"/>
</dbReference>
<dbReference type="InterPro" id="IPR016024">
    <property type="entry name" value="ARM-type_fold"/>
</dbReference>
<accession>A0AAE0KRH8</accession>
<sequence length="200" mass="20431">SELVKACCWALGNIAVEGAALCARLHANGALRPLALLAVPKGAKGALRCATLTQTAAWALSNIVCGGAEAAELLEIPGFVEGLAAQLADAEHCSETSAAELAWVIVALVAAPGSEPRAYRLLQGGIATAFADRLQGGASLTAPYVVPFIRALGYLVGTCSPASRPSPPRVAGVFGSGDPLRSFLFPVHISPFFLPCDLPA</sequence>
<dbReference type="EMBL" id="LGRX02019774">
    <property type="protein sequence ID" value="KAK3258151.1"/>
    <property type="molecule type" value="Genomic_DNA"/>
</dbReference>
<evidence type="ECO:0000313" key="2">
    <source>
        <dbReference type="Proteomes" id="UP001190700"/>
    </source>
</evidence>
<gene>
    <name evidence="1" type="ORF">CYMTET_32792</name>
</gene>
<reference evidence="1 2" key="1">
    <citation type="journal article" date="2015" name="Genome Biol. Evol.">
        <title>Comparative Genomics of a Bacterivorous Green Alga Reveals Evolutionary Causalities and Consequences of Phago-Mixotrophic Mode of Nutrition.</title>
        <authorList>
            <person name="Burns J.A."/>
            <person name="Paasch A."/>
            <person name="Narechania A."/>
            <person name="Kim E."/>
        </authorList>
    </citation>
    <scope>NUCLEOTIDE SEQUENCE [LARGE SCALE GENOMIC DNA]</scope>
    <source>
        <strain evidence="1 2">PLY_AMNH</strain>
    </source>
</reference>
<dbReference type="Gene3D" id="1.25.10.10">
    <property type="entry name" value="Leucine-rich Repeat Variant"/>
    <property type="match status" value="1"/>
</dbReference>
<feature type="non-terminal residue" evidence="1">
    <location>
        <position position="1"/>
    </location>
</feature>
<dbReference type="AlphaFoldDB" id="A0AAE0KRH8"/>
<dbReference type="SUPFAM" id="SSF48371">
    <property type="entry name" value="ARM repeat"/>
    <property type="match status" value="1"/>
</dbReference>
<keyword evidence="2" id="KW-1185">Reference proteome</keyword>
<organism evidence="1 2">
    <name type="scientific">Cymbomonas tetramitiformis</name>
    <dbReference type="NCBI Taxonomy" id="36881"/>
    <lineage>
        <taxon>Eukaryota</taxon>
        <taxon>Viridiplantae</taxon>
        <taxon>Chlorophyta</taxon>
        <taxon>Pyramimonadophyceae</taxon>
        <taxon>Pyramimonadales</taxon>
        <taxon>Pyramimonadaceae</taxon>
        <taxon>Cymbomonas</taxon>
    </lineage>
</organism>
<dbReference type="InterPro" id="IPR011989">
    <property type="entry name" value="ARM-like"/>
</dbReference>
<name>A0AAE0KRH8_9CHLO</name>
<evidence type="ECO:0000313" key="1">
    <source>
        <dbReference type="EMBL" id="KAK3258151.1"/>
    </source>
</evidence>
<evidence type="ECO:0008006" key="3">
    <source>
        <dbReference type="Google" id="ProtNLM"/>
    </source>
</evidence>